<name>A0A6I4VQF2_9BACL</name>
<protein>
    <submittedName>
        <fullName evidence="2">General stress protein</fullName>
    </submittedName>
</protein>
<feature type="domain" description="General stress protein 17M-like" evidence="1">
    <location>
        <begin position="8"/>
        <end position="101"/>
    </location>
</feature>
<gene>
    <name evidence="2" type="ORF">GSM42_09130</name>
</gene>
<dbReference type="AlphaFoldDB" id="A0A6I4VQF2"/>
<reference evidence="2 3" key="1">
    <citation type="submission" date="2019-12" db="EMBL/GenBank/DDBJ databases">
        <title>Whole-genome analyses of novel actinobacteria.</title>
        <authorList>
            <person name="Sahin N."/>
            <person name="Saygin H."/>
        </authorList>
    </citation>
    <scope>NUCLEOTIDE SEQUENCE [LARGE SCALE GENOMIC DNA]</scope>
    <source>
        <strain evidence="2 3">KC615</strain>
    </source>
</reference>
<dbReference type="Pfam" id="PF11181">
    <property type="entry name" value="YflT"/>
    <property type="match status" value="1"/>
</dbReference>
<dbReference type="EMBL" id="WUUL01000005">
    <property type="protein sequence ID" value="MXQ53877.1"/>
    <property type="molecule type" value="Genomic_DNA"/>
</dbReference>
<sequence>MDLRPVFREFENDEYLVVEAERLKSQGTNSDEMYVLAHDTDRTKRVANECGLNTLGVTEVGVKATLQNLFMKKGDELRNDLEQIGFTRTEAEELEERLDQGKIFLIVETRPQHDSYLY</sequence>
<keyword evidence="3" id="KW-1185">Reference proteome</keyword>
<evidence type="ECO:0000313" key="3">
    <source>
        <dbReference type="Proteomes" id="UP000430692"/>
    </source>
</evidence>
<comment type="caution">
    <text evidence="2">The sequence shown here is derived from an EMBL/GenBank/DDBJ whole genome shotgun (WGS) entry which is preliminary data.</text>
</comment>
<organism evidence="2 3">
    <name type="scientific">Shimazuella alba</name>
    <dbReference type="NCBI Taxonomy" id="2690964"/>
    <lineage>
        <taxon>Bacteria</taxon>
        <taxon>Bacillati</taxon>
        <taxon>Bacillota</taxon>
        <taxon>Bacilli</taxon>
        <taxon>Bacillales</taxon>
        <taxon>Thermoactinomycetaceae</taxon>
        <taxon>Shimazuella</taxon>
    </lineage>
</organism>
<evidence type="ECO:0000313" key="2">
    <source>
        <dbReference type="EMBL" id="MXQ53877.1"/>
    </source>
</evidence>
<evidence type="ECO:0000259" key="1">
    <source>
        <dbReference type="Pfam" id="PF11181"/>
    </source>
</evidence>
<dbReference type="InterPro" id="IPR025889">
    <property type="entry name" value="GSP17M-like_dom"/>
</dbReference>
<accession>A0A6I4VQF2</accession>
<dbReference type="RefSeq" id="WP_160801236.1">
    <property type="nucleotide sequence ID" value="NZ_WUUL01000005.1"/>
</dbReference>
<dbReference type="Proteomes" id="UP000430692">
    <property type="component" value="Unassembled WGS sequence"/>
</dbReference>
<proteinExistence type="predicted"/>